<dbReference type="EC" id="3.1.3.18" evidence="1"/>
<gene>
    <name evidence="1" type="ORF">J2S20_000310</name>
</gene>
<organism evidence="1 2">
    <name type="scientific">Moryella indoligenes</name>
    <dbReference type="NCBI Taxonomy" id="371674"/>
    <lineage>
        <taxon>Bacteria</taxon>
        <taxon>Bacillati</taxon>
        <taxon>Bacillota</taxon>
        <taxon>Clostridia</taxon>
        <taxon>Lachnospirales</taxon>
        <taxon>Lachnospiraceae</taxon>
        <taxon>Moryella</taxon>
    </lineage>
</organism>
<evidence type="ECO:0000313" key="1">
    <source>
        <dbReference type="EMBL" id="MDQ0151630.1"/>
    </source>
</evidence>
<dbReference type="GO" id="GO:0006281">
    <property type="term" value="P:DNA repair"/>
    <property type="evidence" value="ECO:0007669"/>
    <property type="project" value="TreeGrafter"/>
</dbReference>
<dbReference type="PANTHER" id="PTHR43434">
    <property type="entry name" value="PHOSPHOGLYCOLATE PHOSPHATASE"/>
    <property type="match status" value="1"/>
</dbReference>
<dbReference type="InterPro" id="IPR023214">
    <property type="entry name" value="HAD_sf"/>
</dbReference>
<accession>A0AAE4AK56</accession>
<dbReference type="Gene3D" id="3.40.50.1000">
    <property type="entry name" value="HAD superfamily/HAD-like"/>
    <property type="match status" value="1"/>
</dbReference>
<dbReference type="Pfam" id="PF00702">
    <property type="entry name" value="Hydrolase"/>
    <property type="match status" value="1"/>
</dbReference>
<keyword evidence="1" id="KW-0378">Hydrolase</keyword>
<keyword evidence="2" id="KW-1185">Reference proteome</keyword>
<dbReference type="SUPFAM" id="SSF56784">
    <property type="entry name" value="HAD-like"/>
    <property type="match status" value="1"/>
</dbReference>
<dbReference type="Proteomes" id="UP001241537">
    <property type="component" value="Unassembled WGS sequence"/>
</dbReference>
<dbReference type="InterPro" id="IPR050155">
    <property type="entry name" value="HAD-like_hydrolase_sf"/>
</dbReference>
<dbReference type="GO" id="GO:0005829">
    <property type="term" value="C:cytosol"/>
    <property type="evidence" value="ECO:0007669"/>
    <property type="project" value="TreeGrafter"/>
</dbReference>
<evidence type="ECO:0000313" key="2">
    <source>
        <dbReference type="Proteomes" id="UP001241537"/>
    </source>
</evidence>
<dbReference type="GO" id="GO:0008967">
    <property type="term" value="F:phosphoglycolate phosphatase activity"/>
    <property type="evidence" value="ECO:0007669"/>
    <property type="project" value="UniProtKB-EC"/>
</dbReference>
<protein>
    <submittedName>
        <fullName evidence="1">Phosphoglycolate phosphatase</fullName>
        <ecNumber evidence="1">3.1.3.18</ecNumber>
    </submittedName>
</protein>
<dbReference type="InterPro" id="IPR023198">
    <property type="entry name" value="PGP-like_dom2"/>
</dbReference>
<dbReference type="AlphaFoldDB" id="A0AAE4AK56"/>
<comment type="caution">
    <text evidence="1">The sequence shown here is derived from an EMBL/GenBank/DDBJ whole genome shotgun (WGS) entry which is preliminary data.</text>
</comment>
<name>A0AAE4AK56_9FIRM</name>
<dbReference type="InterPro" id="IPR036412">
    <property type="entry name" value="HAD-like_sf"/>
</dbReference>
<dbReference type="RefSeq" id="WP_307252329.1">
    <property type="nucleotide sequence ID" value="NZ_JAUSTO010000002.1"/>
</dbReference>
<dbReference type="EMBL" id="JAUSTO010000002">
    <property type="protein sequence ID" value="MDQ0151630.1"/>
    <property type="molecule type" value="Genomic_DNA"/>
</dbReference>
<dbReference type="Gene3D" id="1.10.150.240">
    <property type="entry name" value="Putative phosphatase, domain 2"/>
    <property type="match status" value="1"/>
</dbReference>
<proteinExistence type="predicted"/>
<dbReference type="PANTHER" id="PTHR43434:SF1">
    <property type="entry name" value="PHOSPHOGLYCOLATE PHOSPHATASE"/>
    <property type="match status" value="1"/>
</dbReference>
<reference evidence="1" key="1">
    <citation type="submission" date="2023-07" db="EMBL/GenBank/DDBJ databases">
        <title>Genomic Encyclopedia of Type Strains, Phase IV (KMG-IV): sequencing the most valuable type-strain genomes for metagenomic binning, comparative biology and taxonomic classification.</title>
        <authorList>
            <person name="Goeker M."/>
        </authorList>
    </citation>
    <scope>NUCLEOTIDE SEQUENCE</scope>
    <source>
        <strain evidence="1">DSM 19659</strain>
    </source>
</reference>
<sequence length="248" mass="27817">MTEGNTYNAGNAGRSLKNVIFDYDGTLHETMRIYGPAFRKNYEFLTAQGLMPARQFEDAEISKWLGYPAGDMWRRFAPQLSEAEQGACSARIQEEMARLIENGTARLYPAVPTLLDTLKRAGFGIYLLSNCKSSYLDAHRRVMKLDRWFDGYYWGEAEGWAPKPEIMKKLLREHPGAAVMVGDRFLDFEAARAFDLPFIACAYGYGSPEEWREAAAVAASPEELKTLIPQLLPAAPSPFGVHSAGRPY</sequence>